<dbReference type="OrthoDB" id="3032457at2759"/>
<accession>A0A8H7XRH1</accession>
<reference evidence="3" key="1">
    <citation type="submission" date="2021-02" db="EMBL/GenBank/DDBJ databases">
        <title>Psilocybe cubensis genome.</title>
        <authorList>
            <person name="Mckernan K.J."/>
            <person name="Crawford S."/>
            <person name="Trippe A."/>
            <person name="Kane L.T."/>
            <person name="Mclaughlin S."/>
        </authorList>
    </citation>
    <scope>NUCLEOTIDE SEQUENCE [LARGE SCALE GENOMIC DNA]</scope>
    <source>
        <strain evidence="3">MGC-MH-2018</strain>
    </source>
</reference>
<evidence type="ECO:0000256" key="1">
    <source>
        <dbReference type="SAM" id="MobiDB-lite"/>
    </source>
</evidence>
<dbReference type="AlphaFoldDB" id="A0A8H7XRH1"/>
<sequence length="227" mass="24781">MGGSLEPVESRTSSADTLVTRKPQQIPSYLKNVVYLSLLVSTLAFTFAVVNYSIYYQYNDVPGGIAPPVIAYLATLPHHGAVLLRYWLERHQSEYIFPFTPASVYAISYSGVSCALWTVSTVVAAINLRRDLTGWSSCGYDVTVGSNGTIVETVNCNIVYHFQPTISDRWGSFAVTLTSSLEMLLIGAVTIAFYLQYRRAKRENILLSSPSSSSSSSSSSTTTKVSA</sequence>
<keyword evidence="2" id="KW-1133">Transmembrane helix</keyword>
<feature type="transmembrane region" description="Helical" evidence="2">
    <location>
        <begin position="33"/>
        <end position="57"/>
    </location>
</feature>
<evidence type="ECO:0000256" key="2">
    <source>
        <dbReference type="SAM" id="Phobius"/>
    </source>
</evidence>
<feature type="region of interest" description="Disordered" evidence="1">
    <location>
        <begin position="208"/>
        <end position="227"/>
    </location>
</feature>
<comment type="caution">
    <text evidence="3">The sequence shown here is derived from an EMBL/GenBank/DDBJ whole genome shotgun (WGS) entry which is preliminary data.</text>
</comment>
<feature type="compositionally biased region" description="Low complexity" evidence="1">
    <location>
        <begin position="208"/>
        <end position="220"/>
    </location>
</feature>
<evidence type="ECO:0008006" key="4">
    <source>
        <dbReference type="Google" id="ProtNLM"/>
    </source>
</evidence>
<gene>
    <name evidence="3" type="ORF">JR316_010297</name>
</gene>
<feature type="transmembrane region" description="Helical" evidence="2">
    <location>
        <begin position="95"/>
        <end position="126"/>
    </location>
</feature>
<feature type="transmembrane region" description="Helical" evidence="2">
    <location>
        <begin position="170"/>
        <end position="195"/>
    </location>
</feature>
<name>A0A8H7XRH1_PSICU</name>
<protein>
    <recommendedName>
        <fullName evidence="4">MARVEL domain-containing protein</fullName>
    </recommendedName>
</protein>
<keyword evidence="2" id="KW-0472">Membrane</keyword>
<evidence type="ECO:0000313" key="3">
    <source>
        <dbReference type="EMBL" id="KAG5164656.1"/>
    </source>
</evidence>
<organism evidence="3">
    <name type="scientific">Psilocybe cubensis</name>
    <name type="common">Psychedelic mushroom</name>
    <name type="synonym">Stropharia cubensis</name>
    <dbReference type="NCBI Taxonomy" id="181762"/>
    <lineage>
        <taxon>Eukaryota</taxon>
        <taxon>Fungi</taxon>
        <taxon>Dikarya</taxon>
        <taxon>Basidiomycota</taxon>
        <taxon>Agaricomycotina</taxon>
        <taxon>Agaricomycetes</taxon>
        <taxon>Agaricomycetidae</taxon>
        <taxon>Agaricales</taxon>
        <taxon>Agaricineae</taxon>
        <taxon>Strophariaceae</taxon>
        <taxon>Psilocybe</taxon>
    </lineage>
</organism>
<dbReference type="EMBL" id="JAFIQS010000011">
    <property type="protein sequence ID" value="KAG5164656.1"/>
    <property type="molecule type" value="Genomic_DNA"/>
</dbReference>
<keyword evidence="2" id="KW-0812">Transmembrane</keyword>
<proteinExistence type="predicted"/>
<feature type="transmembrane region" description="Helical" evidence="2">
    <location>
        <begin position="69"/>
        <end position="88"/>
    </location>
</feature>